<dbReference type="AlphaFoldDB" id="V5H029"/>
<organism evidence="3">
    <name type="scientific">Ixodes ricinus</name>
    <name type="common">Common tick</name>
    <name type="synonym">Acarus ricinus</name>
    <dbReference type="NCBI Taxonomy" id="34613"/>
    <lineage>
        <taxon>Eukaryota</taxon>
        <taxon>Metazoa</taxon>
        <taxon>Ecdysozoa</taxon>
        <taxon>Arthropoda</taxon>
        <taxon>Chelicerata</taxon>
        <taxon>Arachnida</taxon>
        <taxon>Acari</taxon>
        <taxon>Parasitiformes</taxon>
        <taxon>Ixodida</taxon>
        <taxon>Ixodoidea</taxon>
        <taxon>Ixodidae</taxon>
        <taxon>Ixodinae</taxon>
        <taxon>Ixodes</taxon>
    </lineage>
</organism>
<dbReference type="InterPro" id="IPR002913">
    <property type="entry name" value="START_lipid-bd_dom"/>
</dbReference>
<dbReference type="PANTHER" id="PTHR19308">
    <property type="entry name" value="PHOSPHATIDYLCHOLINE TRANSFER PROTEIN"/>
    <property type="match status" value="1"/>
</dbReference>
<dbReference type="InterPro" id="IPR023393">
    <property type="entry name" value="START-like_dom_sf"/>
</dbReference>
<accession>V5H029</accession>
<feature type="domain" description="START" evidence="2">
    <location>
        <begin position="55"/>
        <end position="156"/>
    </location>
</feature>
<evidence type="ECO:0000256" key="1">
    <source>
        <dbReference type="SAM" id="MobiDB-lite"/>
    </source>
</evidence>
<dbReference type="EMBL" id="GANP01014344">
    <property type="protein sequence ID" value="JAB70124.1"/>
    <property type="molecule type" value="mRNA"/>
</dbReference>
<dbReference type="SUPFAM" id="SSF55961">
    <property type="entry name" value="Bet v1-like"/>
    <property type="match status" value="1"/>
</dbReference>
<evidence type="ECO:0000313" key="3">
    <source>
        <dbReference type="EMBL" id="JAB70124.1"/>
    </source>
</evidence>
<dbReference type="PANTHER" id="PTHR19308:SF8">
    <property type="entry name" value="STAR-RELATED LIPID TRANSFER PROTEIN 7, MITOCHONDRIAL"/>
    <property type="match status" value="1"/>
</dbReference>
<feature type="region of interest" description="Disordered" evidence="1">
    <location>
        <begin position="1"/>
        <end position="27"/>
    </location>
</feature>
<evidence type="ECO:0000259" key="2">
    <source>
        <dbReference type="PROSITE" id="PS50848"/>
    </source>
</evidence>
<dbReference type="PROSITE" id="PS50848">
    <property type="entry name" value="START"/>
    <property type="match status" value="1"/>
</dbReference>
<dbReference type="InterPro" id="IPR051213">
    <property type="entry name" value="START_lipid_transfer"/>
</dbReference>
<reference evidence="3" key="1">
    <citation type="journal article" date="2015" name="Sci. Rep.">
        <title>Tissue- and time-dependent transcription in Ixodes ricinus salivary glands and midguts when blood feeding on the vertebrate host.</title>
        <authorList>
            <person name="Kotsyfakis M."/>
            <person name="Schwarz A."/>
            <person name="Erhart J."/>
            <person name="Ribeiro J.M."/>
        </authorList>
    </citation>
    <scope>NUCLEOTIDE SEQUENCE</scope>
    <source>
        <tissue evidence="3">Salivary gland and midgut</tissue>
    </source>
</reference>
<dbReference type="GO" id="GO:0005737">
    <property type="term" value="C:cytoplasm"/>
    <property type="evidence" value="ECO:0007669"/>
    <property type="project" value="UniProtKB-ARBA"/>
</dbReference>
<dbReference type="Gene3D" id="3.30.530.20">
    <property type="match status" value="1"/>
</dbReference>
<dbReference type="Pfam" id="PF01852">
    <property type="entry name" value="START"/>
    <property type="match status" value="1"/>
</dbReference>
<protein>
    <submittedName>
        <fullName evidence="3">Putative start domain-containing involved in steroidoproteinsis/phosphatidylcholine transfer</fullName>
    </submittedName>
</protein>
<dbReference type="GO" id="GO:0008289">
    <property type="term" value="F:lipid binding"/>
    <property type="evidence" value="ECO:0007669"/>
    <property type="project" value="InterPro"/>
</dbReference>
<name>V5H029_IXORI</name>
<proteinExistence type="evidence at transcript level"/>
<sequence>MTSLRGLFSASRRTPSIASGGTSLSSSWTSSTVRQRVAVRWCTGLCNIPSPMYKRDYVYIRRAFVDSRRNVMVLMSRSTDHPACPPINECVRVTKYTSHMVIRPHRGIDEDGFDFLLSYYDDPRSSFPGPIYSWMAASGVPDFLEKLHGAAKDLHVKNTKTPVSNLPQGSGVQCAYA</sequence>